<evidence type="ECO:0000313" key="6">
    <source>
        <dbReference type="Proteomes" id="UP000252167"/>
    </source>
</evidence>
<evidence type="ECO:0000256" key="1">
    <source>
        <dbReference type="ARBA" id="ARBA00023015"/>
    </source>
</evidence>
<keyword evidence="3" id="KW-0804">Transcription</keyword>
<dbReference type="SUPFAM" id="SSF53822">
    <property type="entry name" value="Periplasmic binding protein-like I"/>
    <property type="match status" value="1"/>
</dbReference>
<accession>A0A365YFQ2</accession>
<protein>
    <submittedName>
        <fullName evidence="5">LacI family transcriptional regulator</fullName>
    </submittedName>
</protein>
<keyword evidence="6" id="KW-1185">Reference proteome</keyword>
<dbReference type="GO" id="GO:0000976">
    <property type="term" value="F:transcription cis-regulatory region binding"/>
    <property type="evidence" value="ECO:0007669"/>
    <property type="project" value="TreeGrafter"/>
</dbReference>
<dbReference type="PROSITE" id="PS50932">
    <property type="entry name" value="HTH_LACI_2"/>
    <property type="match status" value="1"/>
</dbReference>
<reference evidence="5 6" key="1">
    <citation type="submission" date="2018-01" db="EMBL/GenBank/DDBJ databases">
        <title>Glutamicibacter soli strain NHPC-3 Whole genome sequence and assembly.</title>
        <authorList>
            <person name="Choudhury P."/>
            <person name="Gupta D."/>
            <person name="Sengupta K."/>
            <person name="Jawed A."/>
            <person name="Sultana N."/>
            <person name="Saha P."/>
        </authorList>
    </citation>
    <scope>NUCLEOTIDE SEQUENCE [LARGE SCALE GENOMIC DNA]</scope>
    <source>
        <strain evidence="5 6">NHPC-3</strain>
    </source>
</reference>
<sequence>MTDVNTVQPTEGPAAHRPPSMADVAAVAGVSHQTVSRVLNDHPNVRQGTRERVLEAIEQLSYRRNRAARTLATSHSSIVGILTVGSEFFGPQSTVLAIEAAARSKGYFVTVTALDRYDVRTSMAALNHLIDQGVDGVVVVAPFEKITDAIDAANLKVPVVVVAARTSVPDDDPARYVYVDQREGARQATRHLLALGHRKIAHVSGPTGWFDAVERKIGWREEMSAAKAPAIEVPAESWLSPSGYEAGQRLVEQVRAGEVTAVFAANDYLAIGLLRAFWEGGVNVPQDVSVAGFDDLQVSNYLIPALTTVRQPFEEVGQAALNELLSPDQGNSLPRVTAPTMVIRASTAPPPSA</sequence>
<keyword evidence="1" id="KW-0805">Transcription regulation</keyword>
<dbReference type="EMBL" id="POAF01000004">
    <property type="protein sequence ID" value="RBM01120.1"/>
    <property type="molecule type" value="Genomic_DNA"/>
</dbReference>
<dbReference type="CDD" id="cd01574">
    <property type="entry name" value="PBP1_LacI"/>
    <property type="match status" value="1"/>
</dbReference>
<dbReference type="Pfam" id="PF13377">
    <property type="entry name" value="Peripla_BP_3"/>
    <property type="match status" value="1"/>
</dbReference>
<comment type="caution">
    <text evidence="5">The sequence shown here is derived from an EMBL/GenBank/DDBJ whole genome shotgun (WGS) entry which is preliminary data.</text>
</comment>
<dbReference type="GO" id="GO:0003700">
    <property type="term" value="F:DNA-binding transcription factor activity"/>
    <property type="evidence" value="ECO:0007669"/>
    <property type="project" value="TreeGrafter"/>
</dbReference>
<dbReference type="PANTHER" id="PTHR30146">
    <property type="entry name" value="LACI-RELATED TRANSCRIPTIONAL REPRESSOR"/>
    <property type="match status" value="1"/>
</dbReference>
<dbReference type="PANTHER" id="PTHR30146:SF109">
    <property type="entry name" value="HTH-TYPE TRANSCRIPTIONAL REGULATOR GALS"/>
    <property type="match status" value="1"/>
</dbReference>
<dbReference type="InterPro" id="IPR000843">
    <property type="entry name" value="HTH_LacI"/>
</dbReference>
<feature type="domain" description="HTH lacI-type" evidence="4">
    <location>
        <begin position="19"/>
        <end position="73"/>
    </location>
</feature>
<keyword evidence="2" id="KW-0238">DNA-binding</keyword>
<evidence type="ECO:0000256" key="3">
    <source>
        <dbReference type="ARBA" id="ARBA00023163"/>
    </source>
</evidence>
<dbReference type="Pfam" id="PF00356">
    <property type="entry name" value="LacI"/>
    <property type="match status" value="1"/>
</dbReference>
<evidence type="ECO:0000313" key="5">
    <source>
        <dbReference type="EMBL" id="RBM01120.1"/>
    </source>
</evidence>
<dbReference type="PROSITE" id="PS00356">
    <property type="entry name" value="HTH_LACI_1"/>
    <property type="match status" value="1"/>
</dbReference>
<dbReference type="Gene3D" id="1.10.260.40">
    <property type="entry name" value="lambda repressor-like DNA-binding domains"/>
    <property type="match status" value="1"/>
</dbReference>
<dbReference type="Gene3D" id="3.40.50.2300">
    <property type="match status" value="2"/>
</dbReference>
<dbReference type="SMART" id="SM00354">
    <property type="entry name" value="HTH_LACI"/>
    <property type="match status" value="1"/>
</dbReference>
<dbReference type="Proteomes" id="UP000252167">
    <property type="component" value="Unassembled WGS sequence"/>
</dbReference>
<proteinExistence type="predicted"/>
<dbReference type="InterPro" id="IPR010982">
    <property type="entry name" value="Lambda_DNA-bd_dom_sf"/>
</dbReference>
<name>A0A365YFQ2_9MICC</name>
<dbReference type="SUPFAM" id="SSF47413">
    <property type="entry name" value="lambda repressor-like DNA-binding domains"/>
    <property type="match status" value="1"/>
</dbReference>
<evidence type="ECO:0000259" key="4">
    <source>
        <dbReference type="PROSITE" id="PS50932"/>
    </source>
</evidence>
<gene>
    <name evidence="5" type="ORF">C1H84_10055</name>
</gene>
<dbReference type="CDD" id="cd01392">
    <property type="entry name" value="HTH_LacI"/>
    <property type="match status" value="1"/>
</dbReference>
<dbReference type="RefSeq" id="WP_113607324.1">
    <property type="nucleotide sequence ID" value="NZ_POAF01000004.1"/>
</dbReference>
<organism evidence="5 6">
    <name type="scientific">Glutamicibacter soli</name>
    <dbReference type="NCBI Taxonomy" id="453836"/>
    <lineage>
        <taxon>Bacteria</taxon>
        <taxon>Bacillati</taxon>
        <taxon>Actinomycetota</taxon>
        <taxon>Actinomycetes</taxon>
        <taxon>Micrococcales</taxon>
        <taxon>Micrococcaceae</taxon>
        <taxon>Glutamicibacter</taxon>
    </lineage>
</organism>
<dbReference type="InterPro" id="IPR028082">
    <property type="entry name" value="Peripla_BP_I"/>
</dbReference>
<evidence type="ECO:0000256" key="2">
    <source>
        <dbReference type="ARBA" id="ARBA00023125"/>
    </source>
</evidence>
<dbReference type="InterPro" id="IPR046335">
    <property type="entry name" value="LacI/GalR-like_sensor"/>
</dbReference>
<dbReference type="AlphaFoldDB" id="A0A365YFQ2"/>